<evidence type="ECO:0000313" key="2">
    <source>
        <dbReference type="Proteomes" id="UP001165065"/>
    </source>
</evidence>
<evidence type="ECO:0008006" key="3">
    <source>
        <dbReference type="Google" id="ProtNLM"/>
    </source>
</evidence>
<name>A0A9W7GEH9_9STRA</name>
<dbReference type="OrthoDB" id="193241at2759"/>
<protein>
    <recommendedName>
        <fullName evidence="3">VWFA domain-containing protein</fullName>
    </recommendedName>
</protein>
<keyword evidence="2" id="KW-1185">Reference proteome</keyword>
<dbReference type="SUPFAM" id="SSF53300">
    <property type="entry name" value="vWA-like"/>
    <property type="match status" value="1"/>
</dbReference>
<dbReference type="Gene3D" id="1.20.120.730">
    <property type="entry name" value="Sec23/Sec24 helical domain"/>
    <property type="match status" value="1"/>
</dbReference>
<reference evidence="2" key="1">
    <citation type="journal article" date="2023" name="Commun. Biol.">
        <title>Genome analysis of Parmales, the sister group of diatoms, reveals the evolutionary specialization of diatoms from phago-mixotrophs to photoautotrophs.</title>
        <authorList>
            <person name="Ban H."/>
            <person name="Sato S."/>
            <person name="Yoshikawa S."/>
            <person name="Yamada K."/>
            <person name="Nakamura Y."/>
            <person name="Ichinomiya M."/>
            <person name="Sato N."/>
            <person name="Blanc-Mathieu R."/>
            <person name="Endo H."/>
            <person name="Kuwata A."/>
            <person name="Ogata H."/>
        </authorList>
    </citation>
    <scope>NUCLEOTIDE SEQUENCE [LARGE SCALE GENOMIC DNA]</scope>
</reference>
<accession>A0A9W7GEH9</accession>
<comment type="caution">
    <text evidence="1">The sequence shown here is derived from an EMBL/GenBank/DDBJ whole genome shotgun (WGS) entry which is preliminary data.</text>
</comment>
<dbReference type="AlphaFoldDB" id="A0A9W7GEH9"/>
<dbReference type="Proteomes" id="UP001165065">
    <property type="component" value="Unassembled WGS sequence"/>
</dbReference>
<proteinExistence type="predicted"/>
<organism evidence="1 2">
    <name type="scientific">Triparma columacea</name>
    <dbReference type="NCBI Taxonomy" id="722753"/>
    <lineage>
        <taxon>Eukaryota</taxon>
        <taxon>Sar</taxon>
        <taxon>Stramenopiles</taxon>
        <taxon>Ochrophyta</taxon>
        <taxon>Bolidophyceae</taxon>
        <taxon>Parmales</taxon>
        <taxon>Triparmaceae</taxon>
        <taxon>Triparma</taxon>
    </lineage>
</organism>
<evidence type="ECO:0000313" key="1">
    <source>
        <dbReference type="EMBL" id="GMI43267.1"/>
    </source>
</evidence>
<sequence length="879" mass="93386">MLGSRSFCCGVCGATSSFSEALPVEYEDDDLLKRYFINASRFRKSTSINRDLPELNQNYVQYSQAVLPRRQKALLCKDSDVTVKVEKCPPILVYLIDSSLPPLCLEYVAECMSQVIQTAPEDCRVGFVVFGATSTESVELSIFDLASPSPQLIKATVESARAAVVIEGDSAVSDDNRKSAGSPPLGLVTMDALDDICDLQRIFPPLKEASEAVDRALKAIGNFHSVGGGGSGVLHGVHGNGAGAAVDFVASLLQSSGAHPGTNMHRAGEDANDDYASAFNYLGAKCFTFVGSVGVECKGDIGGGGQSGRASIPERRFDLQSSTMSTKMSSDEEDIGINPTLASNGGQLREALRYYNELGRKCCEVAMGVDICGVLDSSAMGGGGGILASLYAPLNLRSGGCTSVIDVTSFDGTISPIDIETAQPGTPAGMVKACISKTPWWRPTSFGGGLRVRTSPTFNIARGGEGSAGLEEMYQSGGLVGAASADPDDPTLYYIGTCDDNATLGFDLELNPGVSGSLFVQGYDGGGLGDDTMINPCMQVNYAYTSLVPLDGAKYGYEGGGGEGKWAVVRRIAVFTSNLDTSSDTEVVYGSMDCEALAVTLFHKFWIASISHGVREANSLAQGWLVGALAAVYRSAETAEVEMIESEKEDLHAWRRRKEKKKNIDFKERLINRHGKLSERDVLMAQGHEYMCSLGLLVYSLLNLDCLRGSEGGFQPCSDSRWCATLAMGGMRPSAVVKALAPRLECWKDVDSEAPDVGRVNLAQYAVTMALAGLEKDSSADPVLLVDSPHGILIHYPKLMGTGGGGGRELDDVGDALKRAIEEATRGYSVAPPLLHARAGLEGGALLRDFLIEDSSLWGGYEAFTESTARGVKEELNLS</sequence>
<dbReference type="EMBL" id="BRYA01001451">
    <property type="protein sequence ID" value="GMI43267.1"/>
    <property type="molecule type" value="Genomic_DNA"/>
</dbReference>
<gene>
    <name evidence="1" type="ORF">TrCOL_g9785</name>
</gene>
<dbReference type="Gene3D" id="3.40.50.410">
    <property type="entry name" value="von Willebrand factor, type A domain"/>
    <property type="match status" value="1"/>
</dbReference>
<dbReference type="InterPro" id="IPR036465">
    <property type="entry name" value="vWFA_dom_sf"/>
</dbReference>